<reference evidence="1 2" key="1">
    <citation type="submission" date="2014-02" db="EMBL/GenBank/DDBJ databases">
        <title>Single nucleus genome sequencing reveals high similarity among nuclei of an endomycorrhizal fungus.</title>
        <authorList>
            <person name="Lin K."/>
            <person name="Geurts R."/>
            <person name="Zhang Z."/>
            <person name="Limpens E."/>
            <person name="Saunders D.G."/>
            <person name="Mu D."/>
            <person name="Pang E."/>
            <person name="Cao H."/>
            <person name="Cha H."/>
            <person name="Lin T."/>
            <person name="Zhou Q."/>
            <person name="Shang Y."/>
            <person name="Li Y."/>
            <person name="Ivanov S."/>
            <person name="Sharma T."/>
            <person name="Velzen R.V."/>
            <person name="Ruijter N.D."/>
            <person name="Aanen D.K."/>
            <person name="Win J."/>
            <person name="Kamoun S."/>
            <person name="Bisseling T."/>
            <person name="Huang S."/>
        </authorList>
    </citation>
    <scope>NUCLEOTIDE SEQUENCE [LARGE SCALE GENOMIC DNA]</scope>
    <source>
        <strain evidence="2">DAOM197198w</strain>
    </source>
</reference>
<proteinExistence type="predicted"/>
<dbReference type="AlphaFoldDB" id="A0A015L5Q3"/>
<evidence type="ECO:0000313" key="1">
    <source>
        <dbReference type="EMBL" id="EXX67856.1"/>
    </source>
</evidence>
<dbReference type="OrthoDB" id="2439911at2759"/>
<protein>
    <submittedName>
        <fullName evidence="1">Uncharacterized protein</fullName>
    </submittedName>
</protein>
<evidence type="ECO:0000313" key="2">
    <source>
        <dbReference type="Proteomes" id="UP000022910"/>
    </source>
</evidence>
<dbReference type="EMBL" id="JEMT01017513">
    <property type="protein sequence ID" value="EXX67856.1"/>
    <property type="molecule type" value="Genomic_DNA"/>
</dbReference>
<comment type="caution">
    <text evidence="1">The sequence shown here is derived from an EMBL/GenBank/DDBJ whole genome shotgun (WGS) entry which is preliminary data.</text>
</comment>
<name>A0A015L5Q3_RHIIW</name>
<dbReference type="HOGENOM" id="CLU_1525990_0_0_1"/>
<keyword evidence="2" id="KW-1185">Reference proteome</keyword>
<accession>A0A015L5Q3</accession>
<gene>
    <name evidence="1" type="ORF">RirG_110480</name>
</gene>
<dbReference type="Proteomes" id="UP000022910">
    <property type="component" value="Unassembled WGS sequence"/>
</dbReference>
<organism evidence="1 2">
    <name type="scientific">Rhizophagus irregularis (strain DAOM 197198w)</name>
    <name type="common">Glomus intraradices</name>
    <dbReference type="NCBI Taxonomy" id="1432141"/>
    <lineage>
        <taxon>Eukaryota</taxon>
        <taxon>Fungi</taxon>
        <taxon>Fungi incertae sedis</taxon>
        <taxon>Mucoromycota</taxon>
        <taxon>Glomeromycotina</taxon>
        <taxon>Glomeromycetes</taxon>
        <taxon>Glomerales</taxon>
        <taxon>Glomeraceae</taxon>
        <taxon>Rhizophagus</taxon>
    </lineage>
</organism>
<sequence>MSEGRNYDASISYSVEEEHRGDSISKNNEDTIVHDALHDLIKEMFRDSVLELYGKTAKFCFDTRDEIQGFIIYVAGTLDELIKKHGNKIGGTPFSIWICDASIRIYKINYDGIYRFLVANVVIPTEQAQFIEALKHRISEVLTVIASNTPSRSTYGRMPTSSPKLIKVTITGLQPN</sequence>